<dbReference type="InterPro" id="IPR016166">
    <property type="entry name" value="FAD-bd_PCMH"/>
</dbReference>
<evidence type="ECO:0000259" key="5">
    <source>
        <dbReference type="PROSITE" id="PS51387"/>
    </source>
</evidence>
<dbReference type="SUPFAM" id="SSF56176">
    <property type="entry name" value="FAD-binding/transporter-associated domain-like"/>
    <property type="match status" value="1"/>
</dbReference>
<dbReference type="InterPro" id="IPR016169">
    <property type="entry name" value="FAD-bd_PCMH_sub2"/>
</dbReference>
<name>A0A423V7J8_9PEZI</name>
<dbReference type="Gene3D" id="3.30.465.10">
    <property type="match status" value="1"/>
</dbReference>
<dbReference type="GO" id="GO:0016491">
    <property type="term" value="F:oxidoreductase activity"/>
    <property type="evidence" value="ECO:0007669"/>
    <property type="project" value="UniProtKB-KW"/>
</dbReference>
<dbReference type="PANTHER" id="PTHR42973:SF13">
    <property type="entry name" value="FAD-BINDING PCMH-TYPE DOMAIN-CONTAINING PROTEIN"/>
    <property type="match status" value="1"/>
</dbReference>
<gene>
    <name evidence="6" type="ORF">VMCG_10914</name>
</gene>
<keyword evidence="3" id="KW-0274">FAD</keyword>
<feature type="domain" description="FAD-binding PCMH-type" evidence="5">
    <location>
        <begin position="91"/>
        <end position="261"/>
    </location>
</feature>
<dbReference type="GO" id="GO:0071949">
    <property type="term" value="F:FAD binding"/>
    <property type="evidence" value="ECO:0007669"/>
    <property type="project" value="InterPro"/>
</dbReference>
<dbReference type="OrthoDB" id="2151789at2759"/>
<keyword evidence="7" id="KW-1185">Reference proteome</keyword>
<reference evidence="6 7" key="1">
    <citation type="submission" date="2015-09" db="EMBL/GenBank/DDBJ databases">
        <title>Host preference determinants of Valsa canker pathogens revealed by comparative genomics.</title>
        <authorList>
            <person name="Yin Z."/>
            <person name="Huang L."/>
        </authorList>
    </citation>
    <scope>NUCLEOTIDE SEQUENCE [LARGE SCALE GENOMIC DNA]</scope>
    <source>
        <strain evidence="6 7">03-1</strain>
    </source>
</reference>
<dbReference type="Pfam" id="PF01565">
    <property type="entry name" value="FAD_binding_4"/>
    <property type="match status" value="1"/>
</dbReference>
<comment type="caution">
    <text evidence="6">The sequence shown here is derived from an EMBL/GenBank/DDBJ whole genome shotgun (WGS) entry which is preliminary data.</text>
</comment>
<dbReference type="InterPro" id="IPR006094">
    <property type="entry name" value="Oxid_FAD_bind_N"/>
</dbReference>
<dbReference type="AlphaFoldDB" id="A0A423V7J8"/>
<sequence length="516" mass="55758">MRGYAIALAALATTANVKGQGYGSTNGTSQLDRFLQSIDVSPQAVHSSARNAGGATLTCAILSAINETQVLTPVEGSVYTTGADENWSATAWASPTCIYVPTANDGVATALKIVKYTNTQFAVRGGGHSPNPNFANINNGLLISMDGFKHLHYDAATETQRSGFGNRWGDIYKYLAQYERIIVAGRTADVGLGYTLGGGLSHLSNMYGWAAMSMISYEVVLANATVVTASATQHPDLFQALKAGSNNFGIVTHVTQQTYPLGNVWGGSMAFPANASKDFMSALVQFQREGQLDQKTAILPYMAPMNDTILVAFCYLDGVDHPSAFAPFYKLPILFDTTQVFDNFYELASLPLPVTVPRWVYGAVTMYLDDTAYKGLVDIVYEARTRAKTIEGGTLILTPQPISLSMVEKSRELGRDPMGVTGEAQVWLLVQLGYDKASDDCAAQAIIEDAVSNVVSYAKSRGLWDQFIFLNDAGFYQDPLRSYGQSNFALMRSAQRAYDPTSVFQTLLPGGFKLGT</sequence>
<dbReference type="InterPro" id="IPR050416">
    <property type="entry name" value="FAD-linked_Oxidoreductase"/>
</dbReference>
<evidence type="ECO:0000313" key="6">
    <source>
        <dbReference type="EMBL" id="ROV86748.1"/>
    </source>
</evidence>
<protein>
    <recommendedName>
        <fullName evidence="5">FAD-binding PCMH-type domain-containing protein</fullName>
    </recommendedName>
</protein>
<dbReference type="PROSITE" id="PS51387">
    <property type="entry name" value="FAD_PCMH"/>
    <property type="match status" value="1"/>
</dbReference>
<keyword evidence="2" id="KW-0285">Flavoprotein</keyword>
<evidence type="ECO:0000256" key="4">
    <source>
        <dbReference type="ARBA" id="ARBA00023002"/>
    </source>
</evidence>
<keyword evidence="4" id="KW-0560">Oxidoreductase</keyword>
<dbReference type="PANTHER" id="PTHR42973">
    <property type="entry name" value="BINDING OXIDOREDUCTASE, PUTATIVE (AFU_ORTHOLOGUE AFUA_1G17690)-RELATED"/>
    <property type="match status" value="1"/>
</dbReference>
<comment type="similarity">
    <text evidence="1">Belongs to the oxygen-dependent FAD-linked oxidoreductase family.</text>
</comment>
<dbReference type="STRING" id="356882.A0A423V7J8"/>
<evidence type="ECO:0000256" key="2">
    <source>
        <dbReference type="ARBA" id="ARBA00022630"/>
    </source>
</evidence>
<accession>A0A423V7J8</accession>
<dbReference type="EMBL" id="LKEA01000140">
    <property type="protein sequence ID" value="ROV86748.1"/>
    <property type="molecule type" value="Genomic_DNA"/>
</dbReference>
<organism evidence="6 7">
    <name type="scientific">Cytospora schulzeri</name>
    <dbReference type="NCBI Taxonomy" id="448051"/>
    <lineage>
        <taxon>Eukaryota</taxon>
        <taxon>Fungi</taxon>
        <taxon>Dikarya</taxon>
        <taxon>Ascomycota</taxon>
        <taxon>Pezizomycotina</taxon>
        <taxon>Sordariomycetes</taxon>
        <taxon>Sordariomycetidae</taxon>
        <taxon>Diaporthales</taxon>
        <taxon>Cytosporaceae</taxon>
        <taxon>Cytospora</taxon>
    </lineage>
</organism>
<dbReference type="Proteomes" id="UP000283895">
    <property type="component" value="Unassembled WGS sequence"/>
</dbReference>
<evidence type="ECO:0000256" key="3">
    <source>
        <dbReference type="ARBA" id="ARBA00022827"/>
    </source>
</evidence>
<proteinExistence type="inferred from homology"/>
<evidence type="ECO:0000256" key="1">
    <source>
        <dbReference type="ARBA" id="ARBA00005466"/>
    </source>
</evidence>
<dbReference type="InterPro" id="IPR036318">
    <property type="entry name" value="FAD-bd_PCMH-like_sf"/>
</dbReference>
<evidence type="ECO:0000313" key="7">
    <source>
        <dbReference type="Proteomes" id="UP000283895"/>
    </source>
</evidence>